<dbReference type="CDD" id="cd18825">
    <property type="entry name" value="GH43_CtGH43-like"/>
    <property type="match status" value="1"/>
</dbReference>
<gene>
    <name evidence="5" type="ORF">B296_00016705</name>
</gene>
<accession>A0A427ALJ0</accession>
<dbReference type="SUPFAM" id="SSF75005">
    <property type="entry name" value="Arabinanase/levansucrase/invertase"/>
    <property type="match status" value="1"/>
</dbReference>
<comment type="caution">
    <text evidence="5">The sequence shown here is derived from an EMBL/GenBank/DDBJ whole genome shotgun (WGS) entry which is preliminary data.</text>
</comment>
<evidence type="ECO:0000256" key="2">
    <source>
        <dbReference type="ARBA" id="ARBA00022801"/>
    </source>
</evidence>
<keyword evidence="2" id="KW-0378">Hydrolase</keyword>
<dbReference type="PANTHER" id="PTHR22925">
    <property type="entry name" value="GLYCOSYL HYDROLASE 43 FAMILY MEMBER"/>
    <property type="match status" value="1"/>
</dbReference>
<dbReference type="PANTHER" id="PTHR22925:SF3">
    <property type="entry name" value="GLYCOSYL HYDROLASE FAMILY PROTEIN 43"/>
    <property type="match status" value="1"/>
</dbReference>
<reference evidence="5 6" key="1">
    <citation type="journal article" date="2014" name="Agronomy (Basel)">
        <title>A Draft Genome Sequence for Ensete ventricosum, the Drought-Tolerant Tree Against Hunger.</title>
        <authorList>
            <person name="Harrison J."/>
            <person name="Moore K.A."/>
            <person name="Paszkiewicz K."/>
            <person name="Jones T."/>
            <person name="Grant M."/>
            <person name="Ambacheew D."/>
            <person name="Muzemil S."/>
            <person name="Studholme D.J."/>
        </authorList>
    </citation>
    <scope>NUCLEOTIDE SEQUENCE [LARGE SCALE GENOMIC DNA]</scope>
</reference>
<evidence type="ECO:0000256" key="1">
    <source>
        <dbReference type="ARBA" id="ARBA00009865"/>
    </source>
</evidence>
<dbReference type="EMBL" id="AMZH03002019">
    <property type="protein sequence ID" value="RRT77084.1"/>
    <property type="molecule type" value="Genomic_DNA"/>
</dbReference>
<dbReference type="InterPro" id="IPR006710">
    <property type="entry name" value="Glyco_hydro_43"/>
</dbReference>
<dbReference type="GO" id="GO:0004553">
    <property type="term" value="F:hydrolase activity, hydrolyzing O-glycosyl compounds"/>
    <property type="evidence" value="ECO:0007669"/>
    <property type="project" value="InterPro"/>
</dbReference>
<feature type="region of interest" description="Disordered" evidence="4">
    <location>
        <begin position="248"/>
        <end position="268"/>
    </location>
</feature>
<name>A0A427ALJ0_ENSVE</name>
<dbReference type="Pfam" id="PF04616">
    <property type="entry name" value="Glyco_hydro_43"/>
    <property type="match status" value="1"/>
</dbReference>
<dbReference type="AlphaFoldDB" id="A0A427ALJ0"/>
<comment type="similarity">
    <text evidence="1">Belongs to the glycosyl hydrolase 43 family.</text>
</comment>
<proteinExistence type="inferred from homology"/>
<protein>
    <submittedName>
        <fullName evidence="5">Uncharacterized protein</fullName>
    </submittedName>
</protein>
<dbReference type="InterPro" id="IPR023296">
    <property type="entry name" value="Glyco_hydro_beta-prop_sf"/>
</dbReference>
<evidence type="ECO:0000256" key="4">
    <source>
        <dbReference type="SAM" id="MobiDB-lite"/>
    </source>
</evidence>
<dbReference type="Gene3D" id="2.115.10.20">
    <property type="entry name" value="Glycosyl hydrolase domain, family 43"/>
    <property type="match status" value="1"/>
</dbReference>
<feature type="compositionally biased region" description="Basic residues" evidence="4">
    <location>
        <begin position="255"/>
        <end position="264"/>
    </location>
</feature>
<keyword evidence="3" id="KW-0326">Glycosidase</keyword>
<organism evidence="5 6">
    <name type="scientific">Ensete ventricosum</name>
    <name type="common">Abyssinian banana</name>
    <name type="synonym">Musa ensete</name>
    <dbReference type="NCBI Taxonomy" id="4639"/>
    <lineage>
        <taxon>Eukaryota</taxon>
        <taxon>Viridiplantae</taxon>
        <taxon>Streptophyta</taxon>
        <taxon>Embryophyta</taxon>
        <taxon>Tracheophyta</taxon>
        <taxon>Spermatophyta</taxon>
        <taxon>Magnoliopsida</taxon>
        <taxon>Liliopsida</taxon>
        <taxon>Zingiberales</taxon>
        <taxon>Musaceae</taxon>
        <taxon>Ensete</taxon>
    </lineage>
</organism>
<dbReference type="Proteomes" id="UP000287651">
    <property type="component" value="Unassembled WGS sequence"/>
</dbReference>
<sequence length="637" mass="72406">MEFRASHYILAIKFNLFRKHSIESMVTLAIPSNAEGWGPHIAQPGDGYANCLSIVGGAVVVWGPPSRLFAGSTRSPRYLVGWWALAGPAFPSRGETGYVRGRFGQAILSWQLNRTVPEGSAPCLRLSYVFGFTWDPHCFVQWRDRCKRVKSREVPYPVFGDQDTSPADTTGLIYRNQLESKSAAVPPCSRPMTRILAAVWSLVGFILMIHFFTHIHRDDEEDVLVQLSHLSDIRELEEVEEVAFHFSPPRDRRSPRALKRKGPRKPPTVIDEFLDESSEVHAFFFPNRKTAFGPTKEGNNSMYFYPGRLWLDTDGNPIQAHGGGILYDDRTETYYWYGENKDGPTYHAHKKSAARVDIIGVSCYSSKDLWTWTNEGIVLPGEETNVTHDLHKSNVLERPKVIYNDKTDRYVMWMHIDDANYTKAAVGVAISDSPTGPFTYLYSMRPHGCESRDMTIFKDDDGKAYVIYSSEDNSELHIGPLTDDYLNVTRVMRRVLVGRHREAPALFKYQGIYYMITSGCTGWAPNKALAHASESIMGPWETMGNPCVGGNRVLRLTTFFAQSTFVAPLPGLPGSFVFMADRWNPSELKDSRYLWLPLTVGGLADEPLEYNFGFPHWSRVSIYWHKRWRLPEGWRTD</sequence>
<evidence type="ECO:0000313" key="5">
    <source>
        <dbReference type="EMBL" id="RRT77084.1"/>
    </source>
</evidence>
<evidence type="ECO:0000256" key="3">
    <source>
        <dbReference type="ARBA" id="ARBA00023295"/>
    </source>
</evidence>
<dbReference type="GO" id="GO:0005975">
    <property type="term" value="P:carbohydrate metabolic process"/>
    <property type="evidence" value="ECO:0007669"/>
    <property type="project" value="InterPro"/>
</dbReference>
<evidence type="ECO:0000313" key="6">
    <source>
        <dbReference type="Proteomes" id="UP000287651"/>
    </source>
</evidence>